<proteinExistence type="predicted"/>
<accession>A0ACB9DYX1</accession>
<organism evidence="1 2">
    <name type="scientific">Cichorium intybus</name>
    <name type="common">Chicory</name>
    <dbReference type="NCBI Taxonomy" id="13427"/>
    <lineage>
        <taxon>Eukaryota</taxon>
        <taxon>Viridiplantae</taxon>
        <taxon>Streptophyta</taxon>
        <taxon>Embryophyta</taxon>
        <taxon>Tracheophyta</taxon>
        <taxon>Spermatophyta</taxon>
        <taxon>Magnoliopsida</taxon>
        <taxon>eudicotyledons</taxon>
        <taxon>Gunneridae</taxon>
        <taxon>Pentapetalae</taxon>
        <taxon>asterids</taxon>
        <taxon>campanulids</taxon>
        <taxon>Asterales</taxon>
        <taxon>Asteraceae</taxon>
        <taxon>Cichorioideae</taxon>
        <taxon>Cichorieae</taxon>
        <taxon>Cichoriinae</taxon>
        <taxon>Cichorium</taxon>
    </lineage>
</organism>
<keyword evidence="2" id="KW-1185">Reference proteome</keyword>
<dbReference type="Proteomes" id="UP001055811">
    <property type="component" value="Linkage Group LG04"/>
</dbReference>
<reference evidence="2" key="1">
    <citation type="journal article" date="2022" name="Mol. Ecol. Resour.">
        <title>The genomes of chicory, endive, great burdock and yacon provide insights into Asteraceae palaeo-polyploidization history and plant inulin production.</title>
        <authorList>
            <person name="Fan W."/>
            <person name="Wang S."/>
            <person name="Wang H."/>
            <person name="Wang A."/>
            <person name="Jiang F."/>
            <person name="Liu H."/>
            <person name="Zhao H."/>
            <person name="Xu D."/>
            <person name="Zhang Y."/>
        </authorList>
    </citation>
    <scope>NUCLEOTIDE SEQUENCE [LARGE SCALE GENOMIC DNA]</scope>
    <source>
        <strain evidence="2">cv. Punajuju</strain>
    </source>
</reference>
<name>A0ACB9DYX1_CICIN</name>
<protein>
    <submittedName>
        <fullName evidence="1">Uncharacterized protein</fullName>
    </submittedName>
</protein>
<sequence>MPPMVNLRRTYASVSLKLNEVLMKIKHYLSREPRLPIVNATNLGFMVSSLLNFLQLVPDSPFKTHPKTVFVALASLVMYGVSCDAEVKFSVTNHVYINIARHGRIIFGSLLLASLTSILVPSYIQPIVYIVYIAFYGYELFRWLYKKIMDEVRQIEAHSP</sequence>
<gene>
    <name evidence="1" type="ORF">L2E82_22925</name>
</gene>
<comment type="caution">
    <text evidence="1">The sequence shown here is derived from an EMBL/GenBank/DDBJ whole genome shotgun (WGS) entry which is preliminary data.</text>
</comment>
<dbReference type="EMBL" id="CM042012">
    <property type="protein sequence ID" value="KAI3751834.1"/>
    <property type="molecule type" value="Genomic_DNA"/>
</dbReference>
<reference evidence="1 2" key="2">
    <citation type="journal article" date="2022" name="Mol. Ecol. Resour.">
        <title>The genomes of chicory, endive, great burdock and yacon provide insights into Asteraceae paleo-polyploidization history and plant inulin production.</title>
        <authorList>
            <person name="Fan W."/>
            <person name="Wang S."/>
            <person name="Wang H."/>
            <person name="Wang A."/>
            <person name="Jiang F."/>
            <person name="Liu H."/>
            <person name="Zhao H."/>
            <person name="Xu D."/>
            <person name="Zhang Y."/>
        </authorList>
    </citation>
    <scope>NUCLEOTIDE SEQUENCE [LARGE SCALE GENOMIC DNA]</scope>
    <source>
        <strain evidence="2">cv. Punajuju</strain>
        <tissue evidence="1">Leaves</tissue>
    </source>
</reference>
<evidence type="ECO:0000313" key="1">
    <source>
        <dbReference type="EMBL" id="KAI3751834.1"/>
    </source>
</evidence>
<evidence type="ECO:0000313" key="2">
    <source>
        <dbReference type="Proteomes" id="UP001055811"/>
    </source>
</evidence>